<organism evidence="1 2">
    <name type="scientific">Phenylobacterium koreense</name>
    <dbReference type="NCBI Taxonomy" id="266125"/>
    <lineage>
        <taxon>Bacteria</taxon>
        <taxon>Pseudomonadati</taxon>
        <taxon>Pseudomonadota</taxon>
        <taxon>Alphaproteobacteria</taxon>
        <taxon>Caulobacterales</taxon>
        <taxon>Caulobacteraceae</taxon>
        <taxon>Phenylobacterium</taxon>
    </lineage>
</organism>
<dbReference type="GO" id="GO:0032259">
    <property type="term" value="P:methylation"/>
    <property type="evidence" value="ECO:0007669"/>
    <property type="project" value="UniProtKB-KW"/>
</dbReference>
<dbReference type="EMBL" id="JBEPLU010000001">
    <property type="protein sequence ID" value="MET3527045.1"/>
    <property type="molecule type" value="Genomic_DNA"/>
</dbReference>
<dbReference type="PANTHER" id="PTHR43861">
    <property type="entry name" value="TRANS-ACONITATE 2-METHYLTRANSFERASE-RELATED"/>
    <property type="match status" value="1"/>
</dbReference>
<dbReference type="Proteomes" id="UP001549110">
    <property type="component" value="Unassembled WGS sequence"/>
</dbReference>
<dbReference type="Pfam" id="PF13489">
    <property type="entry name" value="Methyltransf_23"/>
    <property type="match status" value="1"/>
</dbReference>
<dbReference type="SUPFAM" id="SSF53335">
    <property type="entry name" value="S-adenosyl-L-methionine-dependent methyltransferases"/>
    <property type="match status" value="1"/>
</dbReference>
<keyword evidence="1" id="KW-0489">Methyltransferase</keyword>
<evidence type="ECO:0000313" key="2">
    <source>
        <dbReference type="Proteomes" id="UP001549110"/>
    </source>
</evidence>
<keyword evidence="1" id="KW-0808">Transferase</keyword>
<dbReference type="InterPro" id="IPR029063">
    <property type="entry name" value="SAM-dependent_MTases_sf"/>
</dbReference>
<name>A0ABV2EJ40_9CAUL</name>
<dbReference type="Gene3D" id="3.40.50.150">
    <property type="entry name" value="Vaccinia Virus protein VP39"/>
    <property type="match status" value="1"/>
</dbReference>
<evidence type="ECO:0000313" key="1">
    <source>
        <dbReference type="EMBL" id="MET3527045.1"/>
    </source>
</evidence>
<dbReference type="GO" id="GO:0008168">
    <property type="term" value="F:methyltransferase activity"/>
    <property type="evidence" value="ECO:0007669"/>
    <property type="project" value="UniProtKB-KW"/>
</dbReference>
<protein>
    <submittedName>
        <fullName evidence="1">SAM-dependent methyltransferase</fullName>
    </submittedName>
</protein>
<dbReference type="CDD" id="cd02440">
    <property type="entry name" value="AdoMet_MTases"/>
    <property type="match status" value="1"/>
</dbReference>
<keyword evidence="2" id="KW-1185">Reference proteome</keyword>
<comment type="caution">
    <text evidence="1">The sequence shown here is derived from an EMBL/GenBank/DDBJ whole genome shotgun (WGS) entry which is preliminary data.</text>
</comment>
<reference evidence="1 2" key="1">
    <citation type="submission" date="2024-06" db="EMBL/GenBank/DDBJ databases">
        <title>Genomic Encyclopedia of Type Strains, Phase IV (KMG-IV): sequencing the most valuable type-strain genomes for metagenomic binning, comparative biology and taxonomic classification.</title>
        <authorList>
            <person name="Goeker M."/>
        </authorList>
    </citation>
    <scope>NUCLEOTIDE SEQUENCE [LARGE SCALE GENOMIC DNA]</scope>
    <source>
        <strain evidence="1 2">DSM 17809</strain>
    </source>
</reference>
<proteinExistence type="predicted"/>
<sequence length="292" mass="31276">MTITEPANSASCPVCGGGFARLRRAWLSRCGGCGVLRSDLEIQIPERPTEAALDEELRAAGLEGTRTINNERLLDAVRGLAPAGARLLDVGSGPGFLLSDAAALGFAAEGVEPDANTVGAARARGASVRHGYFPAALGEGEQFDVIVFNDVLEHIPDLAGAFAACAAHLKPGGVLCLNCPDRRGFFYRTAVILDRLGIGGPLDRLWQKDLPSPHIWYFTPDNLAQAAARHGFAPVRQVRLETLELRGLWSRIRYVKDQPLLMSLAAFAFSVATYPLAKILPSDAVACLFRKS</sequence>
<accession>A0ABV2EJ40</accession>
<gene>
    <name evidence="1" type="ORF">ABID41_002140</name>
</gene>
<dbReference type="RefSeq" id="WP_354297585.1">
    <property type="nucleotide sequence ID" value="NZ_JBEPLU010000001.1"/>
</dbReference>